<organism evidence="3 4">
    <name type="scientific">Haloplasma contractile SSD-17B</name>
    <dbReference type="NCBI Taxonomy" id="1033810"/>
    <lineage>
        <taxon>Bacteria</taxon>
        <taxon>Bacillati</taxon>
        <taxon>Mycoplasmatota</taxon>
        <taxon>Mollicutes</taxon>
        <taxon>Haloplasmatales</taxon>
        <taxon>Haloplasmataceae</taxon>
        <taxon>Haloplasma</taxon>
    </lineage>
</organism>
<dbReference type="Pfam" id="PF00561">
    <property type="entry name" value="Abhydrolase_1"/>
    <property type="match status" value="1"/>
</dbReference>
<evidence type="ECO:0000259" key="2">
    <source>
        <dbReference type="Pfam" id="PF00561"/>
    </source>
</evidence>
<evidence type="ECO:0000256" key="1">
    <source>
        <dbReference type="ARBA" id="ARBA00006989"/>
    </source>
</evidence>
<gene>
    <name evidence="3" type="ORF">HLPCO_002807</name>
</gene>
<dbReference type="SUPFAM" id="SSF53474">
    <property type="entry name" value="alpha/beta-Hydrolases"/>
    <property type="match status" value="1"/>
</dbReference>
<dbReference type="EC" id="3.4.11.5" evidence="3"/>
<proteinExistence type="inferred from homology"/>
<keyword evidence="3" id="KW-0645">Protease</keyword>
<dbReference type="InterPro" id="IPR029058">
    <property type="entry name" value="AB_hydrolase_fold"/>
</dbReference>
<dbReference type="OrthoDB" id="9775557at2"/>
<dbReference type="GO" id="GO:0004177">
    <property type="term" value="F:aminopeptidase activity"/>
    <property type="evidence" value="ECO:0007669"/>
    <property type="project" value="UniProtKB-KW"/>
</dbReference>
<dbReference type="InterPro" id="IPR000073">
    <property type="entry name" value="AB_hydrolase_1"/>
</dbReference>
<reference evidence="3 4" key="1">
    <citation type="journal article" date="2011" name="J. Bacteriol.">
        <title>Genome sequence of Haloplasma contractile, an unusual contractile bacterium from a deep-sea anoxic brine lake.</title>
        <authorList>
            <person name="Antunes A."/>
            <person name="Alam I."/>
            <person name="El Dorry H."/>
            <person name="Siam R."/>
            <person name="Robertson A."/>
            <person name="Bajic V.B."/>
            <person name="Stingl U."/>
        </authorList>
    </citation>
    <scope>NUCLEOTIDE SEQUENCE [LARGE SCALE GENOMIC DNA]</scope>
    <source>
        <strain evidence="3 4">SSD-17B</strain>
    </source>
</reference>
<dbReference type="eggNOG" id="COG2267">
    <property type="taxonomic scope" value="Bacteria"/>
</dbReference>
<dbReference type="PANTHER" id="PTHR43798:SF5">
    <property type="entry name" value="MONOACYLGLYCEROL LIPASE ABHD6"/>
    <property type="match status" value="1"/>
</dbReference>
<keyword evidence="3" id="KW-0378">Hydrolase</keyword>
<sequence>MKFIKTEENVKICVHDYSHNGTPIIFLHRLEGNAKEWTGVISHLKKEYDIVSLDLRGHGKSSKPNSGYHIDRLALDVKVVMDQLKIKQAHLVGNELGSKVAISLAANYKSRVLSIVCIGSVRNFFGKYGLYDLKDSESIQNQKKEILTNINRRTLPKKDNKEELMTHLKLLTLDEGKDFNTFRHRFYEYEVAQDEAFYYTLSCKNHVIREVTKQLFDIDFEHYFLQVDCPILFMPSDEEDELTHVTESIRHFATYISPSYVRVIEFSEFLDAAFDFPEEVSKEMIAFYKKI</sequence>
<dbReference type="RefSeq" id="WP_008824460.1">
    <property type="nucleotide sequence ID" value="NZ_AFNU02000015.1"/>
</dbReference>
<feature type="domain" description="AB hydrolase-1" evidence="2">
    <location>
        <begin position="23"/>
        <end position="121"/>
    </location>
</feature>
<accession>U2DRE0</accession>
<evidence type="ECO:0000313" key="3">
    <source>
        <dbReference type="EMBL" id="ERJ11142.1"/>
    </source>
</evidence>
<dbReference type="InParanoid" id="U2DRE0"/>
<dbReference type="AlphaFoldDB" id="U2DRE0"/>
<evidence type="ECO:0000313" key="4">
    <source>
        <dbReference type="Proteomes" id="UP000005707"/>
    </source>
</evidence>
<comment type="caution">
    <text evidence="3">The sequence shown here is derived from an EMBL/GenBank/DDBJ whole genome shotgun (WGS) entry which is preliminary data.</text>
</comment>
<dbReference type="STRING" id="1033810.HLPCO_002807"/>
<dbReference type="Gene3D" id="3.40.50.1820">
    <property type="entry name" value="alpha/beta hydrolase"/>
    <property type="match status" value="1"/>
</dbReference>
<dbReference type="GO" id="GO:0046464">
    <property type="term" value="P:acylglycerol catabolic process"/>
    <property type="evidence" value="ECO:0007669"/>
    <property type="project" value="TreeGrafter"/>
</dbReference>
<dbReference type="EMBL" id="AFNU02000015">
    <property type="protein sequence ID" value="ERJ11142.1"/>
    <property type="molecule type" value="Genomic_DNA"/>
</dbReference>
<keyword evidence="4" id="KW-1185">Reference proteome</keyword>
<dbReference type="PANTHER" id="PTHR43798">
    <property type="entry name" value="MONOACYLGLYCEROL LIPASE"/>
    <property type="match status" value="1"/>
</dbReference>
<reference evidence="3 4" key="2">
    <citation type="journal article" date="2013" name="PLoS ONE">
        <title>INDIGO - INtegrated Data Warehouse of MIcrobial GenOmes with Examples from the Red Sea Extremophiles.</title>
        <authorList>
            <person name="Alam I."/>
            <person name="Antunes A."/>
            <person name="Kamau A.A."/>
            <person name="Ba Alawi W."/>
            <person name="Kalkatawi M."/>
            <person name="Stingl U."/>
            <person name="Bajic V.B."/>
        </authorList>
    </citation>
    <scope>NUCLEOTIDE SEQUENCE [LARGE SCALE GENOMIC DNA]</scope>
    <source>
        <strain evidence="3 4">SSD-17B</strain>
    </source>
</reference>
<dbReference type="PRINTS" id="PR00111">
    <property type="entry name" value="ABHYDROLASE"/>
</dbReference>
<protein>
    <submittedName>
        <fullName evidence="3">Proline iminopeptidase protein</fullName>
        <ecNumber evidence="3">3.4.11.5</ecNumber>
    </submittedName>
</protein>
<dbReference type="GO" id="GO:0047372">
    <property type="term" value="F:monoacylglycerol lipase activity"/>
    <property type="evidence" value="ECO:0007669"/>
    <property type="project" value="TreeGrafter"/>
</dbReference>
<name>U2DRE0_9MOLU</name>
<keyword evidence="3" id="KW-0031">Aminopeptidase</keyword>
<dbReference type="GO" id="GO:0016020">
    <property type="term" value="C:membrane"/>
    <property type="evidence" value="ECO:0007669"/>
    <property type="project" value="TreeGrafter"/>
</dbReference>
<dbReference type="InterPro" id="IPR050266">
    <property type="entry name" value="AB_hydrolase_sf"/>
</dbReference>
<comment type="similarity">
    <text evidence="1">Belongs to the lipase/esterase LIP3/BchO family.</text>
</comment>
<dbReference type="Proteomes" id="UP000005707">
    <property type="component" value="Unassembled WGS sequence"/>
</dbReference>